<dbReference type="Proteomes" id="UP000287171">
    <property type="component" value="Unassembled WGS sequence"/>
</dbReference>
<keyword evidence="1" id="KW-1133">Transmembrane helix</keyword>
<dbReference type="EMBL" id="BIFT01000002">
    <property type="protein sequence ID" value="GCE29514.1"/>
    <property type="molecule type" value="Genomic_DNA"/>
</dbReference>
<comment type="caution">
    <text evidence="2">The sequence shown here is derived from an EMBL/GenBank/DDBJ whole genome shotgun (WGS) entry which is preliminary data.</text>
</comment>
<protein>
    <recommendedName>
        <fullName evidence="4">Adhesin domain-containing protein</fullName>
    </recommendedName>
</protein>
<accession>A0A402BDQ9</accession>
<keyword evidence="3" id="KW-1185">Reference proteome</keyword>
<keyword evidence="1" id="KW-0472">Membrane</keyword>
<proteinExistence type="predicted"/>
<dbReference type="RefSeq" id="WP_126629763.1">
    <property type="nucleotide sequence ID" value="NZ_BIFT01000002.1"/>
</dbReference>
<evidence type="ECO:0000256" key="1">
    <source>
        <dbReference type="SAM" id="Phobius"/>
    </source>
</evidence>
<evidence type="ECO:0000313" key="2">
    <source>
        <dbReference type="EMBL" id="GCE29514.1"/>
    </source>
</evidence>
<keyword evidence="1" id="KW-0812">Transmembrane</keyword>
<sequence>MYYTEQRKRRRRSGPLFATLIILFVCAGIGFFLYRGLAPTVVTMKSHPIVAVESCSAIHVTGTAHSNDVIIQTVAGGSYPKYQSETDGNALYIKGRLCLSIDIQVPVHTDLHLIASSSIDVSNVTGEMQLKGGTIHLFQSTVQGKSTLNSGSDPLFFKSSLDRQATMTVQAISALVDIELPQNSSFHLDLTGSPFSFNTTFPDIQLKVVNSSHVADVHTHIGSNPEARLSIQAIDAPVLLTGA</sequence>
<reference evidence="3" key="1">
    <citation type="submission" date="2018-12" db="EMBL/GenBank/DDBJ databases">
        <title>Tengunoibacter tsumagoiensis gen. nov., sp. nov., Dictyobacter kobayashii sp. nov., D. alpinus sp. nov., and D. joshuensis sp. nov. and description of Dictyobacteraceae fam. nov. within the order Ktedonobacterales isolated from Tengu-no-mugimeshi.</title>
        <authorList>
            <person name="Wang C.M."/>
            <person name="Zheng Y."/>
            <person name="Sakai Y."/>
            <person name="Toyoda A."/>
            <person name="Minakuchi Y."/>
            <person name="Abe K."/>
            <person name="Yokota A."/>
            <person name="Yabe S."/>
        </authorList>
    </citation>
    <scope>NUCLEOTIDE SEQUENCE [LARGE SCALE GENOMIC DNA]</scope>
    <source>
        <strain evidence="3">Uno16</strain>
    </source>
</reference>
<name>A0A402BDQ9_9CHLR</name>
<evidence type="ECO:0000313" key="3">
    <source>
        <dbReference type="Proteomes" id="UP000287171"/>
    </source>
</evidence>
<evidence type="ECO:0008006" key="4">
    <source>
        <dbReference type="Google" id="ProtNLM"/>
    </source>
</evidence>
<gene>
    <name evidence="2" type="ORF">KDA_49980</name>
</gene>
<dbReference type="AlphaFoldDB" id="A0A402BDQ9"/>
<feature type="transmembrane region" description="Helical" evidence="1">
    <location>
        <begin position="16"/>
        <end position="37"/>
    </location>
</feature>
<organism evidence="2 3">
    <name type="scientific">Dictyobacter alpinus</name>
    <dbReference type="NCBI Taxonomy" id="2014873"/>
    <lineage>
        <taxon>Bacteria</taxon>
        <taxon>Bacillati</taxon>
        <taxon>Chloroflexota</taxon>
        <taxon>Ktedonobacteria</taxon>
        <taxon>Ktedonobacterales</taxon>
        <taxon>Dictyobacteraceae</taxon>
        <taxon>Dictyobacter</taxon>
    </lineage>
</organism>